<dbReference type="InterPro" id="IPR051202">
    <property type="entry name" value="Peptidase_C40"/>
</dbReference>
<dbReference type="PROSITE" id="PS51935">
    <property type="entry name" value="NLPC_P60"/>
    <property type="match status" value="1"/>
</dbReference>
<feature type="region of interest" description="Disordered" evidence="7">
    <location>
        <begin position="250"/>
        <end position="308"/>
    </location>
</feature>
<protein>
    <submittedName>
        <fullName evidence="10">C40 family peptidase</fullName>
    </submittedName>
</protein>
<keyword evidence="4" id="KW-0378">Hydrolase</keyword>
<dbReference type="Proteomes" id="UP000663981">
    <property type="component" value="Unassembled WGS sequence"/>
</dbReference>
<keyword evidence="3 8" id="KW-0732">Signal</keyword>
<evidence type="ECO:0000256" key="3">
    <source>
        <dbReference type="ARBA" id="ARBA00022729"/>
    </source>
</evidence>
<dbReference type="EMBL" id="JAGDEL010000002">
    <property type="protein sequence ID" value="MBO1510969.1"/>
    <property type="molecule type" value="Genomic_DNA"/>
</dbReference>
<feature type="signal peptide" evidence="8">
    <location>
        <begin position="1"/>
        <end position="22"/>
    </location>
</feature>
<proteinExistence type="inferred from homology"/>
<name>A0ABS3MYN4_9BACI</name>
<dbReference type="InterPro" id="IPR000064">
    <property type="entry name" value="NLP_P60_dom"/>
</dbReference>
<reference evidence="10 11" key="1">
    <citation type="submission" date="2021-03" db="EMBL/GenBank/DDBJ databases">
        <title>Whole genome sequence of Metabacillus bambusae BG109.</title>
        <authorList>
            <person name="Jeong J.W."/>
        </authorList>
    </citation>
    <scope>NUCLEOTIDE SEQUENCE [LARGE SCALE GENOMIC DNA]</scope>
    <source>
        <strain evidence="10 11">BG109</strain>
    </source>
</reference>
<dbReference type="Gene3D" id="6.10.250.3150">
    <property type="match status" value="1"/>
</dbReference>
<dbReference type="InterPro" id="IPR038765">
    <property type="entry name" value="Papain-like_cys_pep_sf"/>
</dbReference>
<comment type="caution">
    <text evidence="10">The sequence shown here is derived from an EMBL/GenBank/DDBJ whole genome shotgun (WGS) entry which is preliminary data.</text>
</comment>
<feature type="coiled-coil region" evidence="6">
    <location>
        <begin position="34"/>
        <end position="117"/>
    </location>
</feature>
<gene>
    <name evidence="10" type="ORF">I7822_04580</name>
</gene>
<feature type="chain" id="PRO_5046663510" evidence="8">
    <location>
        <begin position="23"/>
        <end position="435"/>
    </location>
</feature>
<keyword evidence="6" id="KW-0175">Coiled coil</keyword>
<evidence type="ECO:0000256" key="8">
    <source>
        <dbReference type="SAM" id="SignalP"/>
    </source>
</evidence>
<dbReference type="RefSeq" id="WP_207975575.1">
    <property type="nucleotide sequence ID" value="NZ_JAGDEL010000002.1"/>
</dbReference>
<evidence type="ECO:0000256" key="1">
    <source>
        <dbReference type="ARBA" id="ARBA00007074"/>
    </source>
</evidence>
<sequence length="435" mass="47095">MSKKKLLVINLAVMIGLGSSFAIPSAKAETAESLSEIQQQRTQVQDKIENAEQELNDVQKELAKLNEQIERVDQAIADNNNKMEQTKKDITIANEEISKMQNEIAVLEETIKNRTEILKQRAIAYQHSGGNVDYFDVLVGSSSFSDFVNRAIAVGKIAEADSELIKQHEEDEAALKETQAAKVKRLAELTEMKTELEGMQALVLEQKEQNDQLKEQLKSEESATLAAKASMQQQDSNLALQESSIQQSLDAQVETSASSTASTSRSTSVEVTSGSNEDSTSSNSTSKSTSDSTSSKKTVPSTPVKSNGSVNDLIRAGYKYFGNSVYVFGGGRSASDIANGRFDCSGYVIWAFSTIGVNLSGNTDSLKRSGTQVSTSSMQPGDLVFFDTYKKDGHVGIYVGGGKFIGSQSSTGVAIANMSSGYWNEKFNGRVVRVN</sequence>
<feature type="coiled-coil region" evidence="6">
    <location>
        <begin position="189"/>
        <end position="223"/>
    </location>
</feature>
<dbReference type="InterPro" id="IPR057309">
    <property type="entry name" value="PcsB_CC"/>
</dbReference>
<evidence type="ECO:0000313" key="10">
    <source>
        <dbReference type="EMBL" id="MBO1510969.1"/>
    </source>
</evidence>
<dbReference type="Pfam" id="PF00877">
    <property type="entry name" value="NLPC_P60"/>
    <property type="match status" value="1"/>
</dbReference>
<evidence type="ECO:0000256" key="4">
    <source>
        <dbReference type="ARBA" id="ARBA00022801"/>
    </source>
</evidence>
<comment type="similarity">
    <text evidence="1">Belongs to the peptidase C40 family.</text>
</comment>
<evidence type="ECO:0000256" key="5">
    <source>
        <dbReference type="ARBA" id="ARBA00022807"/>
    </source>
</evidence>
<evidence type="ECO:0000259" key="9">
    <source>
        <dbReference type="PROSITE" id="PS51935"/>
    </source>
</evidence>
<feature type="compositionally biased region" description="Low complexity" evidence="7">
    <location>
        <begin position="254"/>
        <end position="306"/>
    </location>
</feature>
<evidence type="ECO:0000256" key="7">
    <source>
        <dbReference type="SAM" id="MobiDB-lite"/>
    </source>
</evidence>
<keyword evidence="11" id="KW-1185">Reference proteome</keyword>
<dbReference type="Gene3D" id="3.90.1720.10">
    <property type="entry name" value="endopeptidase domain like (from Nostoc punctiforme)"/>
    <property type="match status" value="1"/>
</dbReference>
<dbReference type="SUPFAM" id="SSF54001">
    <property type="entry name" value="Cysteine proteinases"/>
    <property type="match status" value="1"/>
</dbReference>
<accession>A0ABS3MYN4</accession>
<evidence type="ECO:0000256" key="6">
    <source>
        <dbReference type="SAM" id="Coils"/>
    </source>
</evidence>
<dbReference type="SUPFAM" id="SSF57997">
    <property type="entry name" value="Tropomyosin"/>
    <property type="match status" value="1"/>
</dbReference>
<evidence type="ECO:0000313" key="11">
    <source>
        <dbReference type="Proteomes" id="UP000663981"/>
    </source>
</evidence>
<dbReference type="Pfam" id="PF24568">
    <property type="entry name" value="CC_PcsB"/>
    <property type="match status" value="1"/>
</dbReference>
<feature type="domain" description="NlpC/P60" evidence="9">
    <location>
        <begin position="307"/>
        <end position="434"/>
    </location>
</feature>
<dbReference type="PANTHER" id="PTHR47053">
    <property type="entry name" value="MUREIN DD-ENDOPEPTIDASE MEPH-RELATED"/>
    <property type="match status" value="1"/>
</dbReference>
<keyword evidence="5" id="KW-0788">Thiol protease</keyword>
<keyword evidence="2" id="KW-0645">Protease</keyword>
<organism evidence="10 11">
    <name type="scientific">Metabacillus bambusae</name>
    <dbReference type="NCBI Taxonomy" id="2795218"/>
    <lineage>
        <taxon>Bacteria</taxon>
        <taxon>Bacillati</taxon>
        <taxon>Bacillota</taxon>
        <taxon>Bacilli</taxon>
        <taxon>Bacillales</taxon>
        <taxon>Bacillaceae</taxon>
        <taxon>Metabacillus</taxon>
    </lineage>
</organism>
<dbReference type="PANTHER" id="PTHR47053:SF1">
    <property type="entry name" value="MUREIN DD-ENDOPEPTIDASE MEPH-RELATED"/>
    <property type="match status" value="1"/>
</dbReference>
<evidence type="ECO:0000256" key="2">
    <source>
        <dbReference type="ARBA" id="ARBA00022670"/>
    </source>
</evidence>